<dbReference type="EMBL" id="CAJJDN010000133">
    <property type="protein sequence ID" value="CAD8121610.1"/>
    <property type="molecule type" value="Genomic_DNA"/>
</dbReference>
<name>A0A8S1R4R4_9CILI</name>
<gene>
    <name evidence="2" type="ORF">PSON_ATCC_30995.1.T1330080</name>
</gene>
<dbReference type="AlphaFoldDB" id="A0A8S1R4R4"/>
<evidence type="ECO:0000256" key="1">
    <source>
        <dbReference type="SAM" id="MobiDB-lite"/>
    </source>
</evidence>
<evidence type="ECO:0000313" key="3">
    <source>
        <dbReference type="Proteomes" id="UP000692954"/>
    </source>
</evidence>
<feature type="region of interest" description="Disordered" evidence="1">
    <location>
        <begin position="297"/>
        <end position="319"/>
    </location>
</feature>
<dbReference type="OrthoDB" id="311876at2759"/>
<protein>
    <submittedName>
        <fullName evidence="2">Uncharacterized protein</fullName>
    </submittedName>
</protein>
<proteinExistence type="predicted"/>
<comment type="caution">
    <text evidence="2">The sequence shown here is derived from an EMBL/GenBank/DDBJ whole genome shotgun (WGS) entry which is preliminary data.</text>
</comment>
<keyword evidence="3" id="KW-1185">Reference proteome</keyword>
<organism evidence="2 3">
    <name type="scientific">Paramecium sonneborni</name>
    <dbReference type="NCBI Taxonomy" id="65129"/>
    <lineage>
        <taxon>Eukaryota</taxon>
        <taxon>Sar</taxon>
        <taxon>Alveolata</taxon>
        <taxon>Ciliophora</taxon>
        <taxon>Intramacronucleata</taxon>
        <taxon>Oligohymenophorea</taxon>
        <taxon>Peniculida</taxon>
        <taxon>Parameciidae</taxon>
        <taxon>Paramecium</taxon>
    </lineage>
</organism>
<evidence type="ECO:0000313" key="2">
    <source>
        <dbReference type="EMBL" id="CAD8121610.1"/>
    </source>
</evidence>
<reference evidence="2" key="1">
    <citation type="submission" date="2021-01" db="EMBL/GenBank/DDBJ databases">
        <authorList>
            <consortium name="Genoscope - CEA"/>
            <person name="William W."/>
        </authorList>
    </citation>
    <scope>NUCLEOTIDE SEQUENCE</scope>
</reference>
<sequence length="319" mass="37060">MYQNDPRQQQTFQQNNIYQSSPIQSQYLSSPGILQQYQQSPQNAIIQSPQTYQQQQQFSSPYQIPQSQQFLQQPQMRQAQLPVQQNQILPVTSQPVVSVRSQSPINIKPSYQPVSVKVASPVVQPVSYQVAPPVQPVVIQQPVTVQPQTQVQEFRHVERPLQVITVDEIEAPWRLKCATLERQILELQIQIRKNNGTIVEETVQEIQDDTKVKNLELQKLELEQKIHDDEQLMNELRARLEELRQEYEIIITEKVTYASNEVETWMKKYSNLEKSYAESSQKIANLKRQLAQVEAADKAMQESKKQEVRSEVRRSSKLN</sequence>
<accession>A0A8S1R4R4</accession>
<dbReference type="Proteomes" id="UP000692954">
    <property type="component" value="Unassembled WGS sequence"/>
</dbReference>